<comment type="caution">
    <text evidence="2">The sequence shown here is derived from an EMBL/GenBank/DDBJ whole genome shotgun (WGS) entry which is preliminary data.</text>
</comment>
<accession>A0ABU0LNB3</accession>
<evidence type="ECO:0000256" key="1">
    <source>
        <dbReference type="SAM" id="MobiDB-lite"/>
    </source>
</evidence>
<reference evidence="2 3" key="1">
    <citation type="submission" date="2023-07" db="EMBL/GenBank/DDBJ databases">
        <title>Genomic Encyclopedia of Type Strains, Phase IV (KMG-IV): sequencing the most valuable type-strain genomes for metagenomic binning, comparative biology and taxonomic classification.</title>
        <authorList>
            <person name="Goeker M."/>
        </authorList>
    </citation>
    <scope>NUCLEOTIDE SEQUENCE [LARGE SCALE GENOMIC DNA]</scope>
    <source>
        <strain evidence="2 3">DSM 15561</strain>
    </source>
</reference>
<name>A0ABU0LNB3_9HYPH</name>
<protein>
    <recommendedName>
        <fullName evidence="4">DUF945 domain-containing protein</fullName>
    </recommendedName>
</protein>
<organism evidence="2 3">
    <name type="scientific">Ancylobacter amanitiformis</name>
    <dbReference type="NCBI Taxonomy" id="217069"/>
    <lineage>
        <taxon>Bacteria</taxon>
        <taxon>Pseudomonadati</taxon>
        <taxon>Pseudomonadota</taxon>
        <taxon>Alphaproteobacteria</taxon>
        <taxon>Hyphomicrobiales</taxon>
        <taxon>Xanthobacteraceae</taxon>
        <taxon>Ancylobacter</taxon>
    </lineage>
</organism>
<dbReference type="RefSeq" id="WP_306888937.1">
    <property type="nucleotide sequence ID" value="NZ_JAUSVR010000002.1"/>
</dbReference>
<dbReference type="EMBL" id="JAUSVR010000002">
    <property type="protein sequence ID" value="MDQ0510191.1"/>
    <property type="molecule type" value="Genomic_DNA"/>
</dbReference>
<feature type="compositionally biased region" description="Low complexity" evidence="1">
    <location>
        <begin position="685"/>
        <end position="699"/>
    </location>
</feature>
<feature type="region of interest" description="Disordered" evidence="1">
    <location>
        <begin position="667"/>
        <end position="699"/>
    </location>
</feature>
<evidence type="ECO:0000313" key="2">
    <source>
        <dbReference type="EMBL" id="MDQ0510191.1"/>
    </source>
</evidence>
<sequence length="699" mass="73396">MRKPLIIALVALGVVGIGGFFSFNLIVDQLARRQLDALFAQLGVDGIEARRGELHYDYFKGTFEVRGLSFSAPGQGKLTLASFRAEGLEQRPAARLFARHVELVDLAFEGPLPLAPGMEGSYRAPKIEAEGVELPAAPPQSPGRPWLVARLALEQTQADRISIPESLASTRSGAGESRVETDIAHGAASFRQLKDGILAEASVEPSRFTIGGAPAYAAKGTLGRVESRAIDVGALLTLLDPQSREAATEFRTVYGSVMIDGYTVTAENGITQSWSAADIRDVAIRPASIPAEDLFALGTRLQQAGGKAPPELEVDLLRAVAATYDGISFKSVAFRDLAGGEPDGSKAELAALTAGPLAGGRLESLALERLKGVDASGKVIRIDTLKIGGLRPGALMDVAADVAEDPGNARAIGWIMRLFGLLDSVTIEGAEAPAPSGGEPVVVDRFALSWKGETDAIPTHVSATLRLSGPTSAFHDDGPLFALVPDGLKRASVALDIGGQWDEAGSTLTLAPLYAEVSDAFALSVKVRLRDVDDSLFSPQPDEALAGAMAANLQSIDITAIDAGIYQRKLEEAAREQGLDPEGTRQLLAGFAELLFSATLADRPDLEAASQSFIGFLQRPLGTLALRITPRGNDALPVGMIIETLQGEDPLDLIDEINVTVIAPDAPPVHTAKPAQPGVPPAKPAQPAKPALPAKPAKP</sequence>
<proteinExistence type="predicted"/>
<dbReference type="Proteomes" id="UP001235094">
    <property type="component" value="Unassembled WGS sequence"/>
</dbReference>
<evidence type="ECO:0008006" key="4">
    <source>
        <dbReference type="Google" id="ProtNLM"/>
    </source>
</evidence>
<gene>
    <name evidence="2" type="ORF">QOZ99_001072</name>
</gene>
<keyword evidence="3" id="KW-1185">Reference proteome</keyword>
<evidence type="ECO:0000313" key="3">
    <source>
        <dbReference type="Proteomes" id="UP001235094"/>
    </source>
</evidence>